<feature type="transmembrane region" description="Helical" evidence="12">
    <location>
        <begin position="130"/>
        <end position="147"/>
    </location>
</feature>
<dbReference type="NCBIfam" id="TIGR00445">
    <property type="entry name" value="mraY"/>
    <property type="match status" value="1"/>
</dbReference>
<keyword evidence="4 12" id="KW-0808">Transferase</keyword>
<feature type="transmembrane region" description="Helical" evidence="12">
    <location>
        <begin position="167"/>
        <end position="187"/>
    </location>
</feature>
<dbReference type="InterPro" id="IPR000715">
    <property type="entry name" value="Glycosyl_transferase_4"/>
</dbReference>
<feature type="transmembrane region" description="Helical" evidence="12">
    <location>
        <begin position="13"/>
        <end position="36"/>
    </location>
</feature>
<keyword evidence="12 14" id="KW-0460">Magnesium</keyword>
<comment type="similarity">
    <text evidence="2 12">Belongs to the glycosyltransferase 4 family. MraY subfamily.</text>
</comment>
<feature type="transmembrane region" description="Helical" evidence="12">
    <location>
        <begin position="281"/>
        <end position="304"/>
    </location>
</feature>
<keyword evidence="9 12" id="KW-0472">Membrane</keyword>
<keyword evidence="11 12" id="KW-0961">Cell wall biogenesis/degradation</keyword>
<keyword evidence="3 12" id="KW-0132">Cell division</keyword>
<evidence type="ECO:0000256" key="6">
    <source>
        <dbReference type="ARBA" id="ARBA00022960"/>
    </source>
</evidence>
<proteinExistence type="inferred from homology"/>
<name>A0A1P8KPL9_9BACT</name>
<comment type="subcellular location">
    <subcellularLocation>
        <location evidence="12">Cell membrane</location>
        <topology evidence="12">Multi-pass membrane protein</topology>
    </subcellularLocation>
    <subcellularLocation>
        <location evidence="1">Membrane</location>
        <topology evidence="1">Multi-pass membrane protein</topology>
    </subcellularLocation>
</comment>
<feature type="transmembrane region" description="Helical" evidence="12">
    <location>
        <begin position="68"/>
        <end position="85"/>
    </location>
</feature>
<dbReference type="GO" id="GO:0046872">
    <property type="term" value="F:metal ion binding"/>
    <property type="evidence" value="ECO:0007669"/>
    <property type="project" value="UniProtKB-KW"/>
</dbReference>
<dbReference type="Pfam" id="PF10555">
    <property type="entry name" value="MraY_sig1"/>
    <property type="match status" value="1"/>
</dbReference>
<organism evidence="15 16">
    <name type="scientific">Poseidonibacter parvus</name>
    <dbReference type="NCBI Taxonomy" id="1850254"/>
    <lineage>
        <taxon>Bacteria</taxon>
        <taxon>Pseudomonadati</taxon>
        <taxon>Campylobacterota</taxon>
        <taxon>Epsilonproteobacteria</taxon>
        <taxon>Campylobacterales</taxon>
        <taxon>Arcobacteraceae</taxon>
        <taxon>Poseidonibacter</taxon>
    </lineage>
</organism>
<dbReference type="UniPathway" id="UPA00219"/>
<dbReference type="KEGG" id="alp:LPB137_11680"/>
<keyword evidence="12 14" id="KW-0479">Metal-binding</keyword>
<comment type="pathway">
    <text evidence="12">Cell wall biogenesis; peptidoglycan biosynthesis.</text>
</comment>
<evidence type="ECO:0000256" key="3">
    <source>
        <dbReference type="ARBA" id="ARBA00022618"/>
    </source>
</evidence>
<dbReference type="GO" id="GO:0071555">
    <property type="term" value="P:cell wall organization"/>
    <property type="evidence" value="ECO:0007669"/>
    <property type="project" value="UniProtKB-KW"/>
</dbReference>
<feature type="transmembrane region" description="Helical" evidence="12">
    <location>
        <begin position="331"/>
        <end position="350"/>
    </location>
</feature>
<evidence type="ECO:0000256" key="5">
    <source>
        <dbReference type="ARBA" id="ARBA00022692"/>
    </source>
</evidence>
<evidence type="ECO:0000256" key="14">
    <source>
        <dbReference type="PIRSR" id="PIRSR600715-1"/>
    </source>
</evidence>
<protein>
    <recommendedName>
        <fullName evidence="12 13">Phospho-N-acetylmuramoyl-pentapeptide-transferase</fullName>
        <ecNumber evidence="12 13">2.7.8.13</ecNumber>
    </recommendedName>
    <alternativeName>
        <fullName evidence="12">UDP-MurNAc-pentapeptide phosphotransferase</fullName>
    </alternativeName>
</protein>
<dbReference type="GO" id="GO:0009252">
    <property type="term" value="P:peptidoglycan biosynthetic process"/>
    <property type="evidence" value="ECO:0007669"/>
    <property type="project" value="UniProtKB-UniRule"/>
</dbReference>
<dbReference type="PROSITE" id="PS01348">
    <property type="entry name" value="MRAY_2"/>
    <property type="match status" value="1"/>
</dbReference>
<keyword evidence="8 12" id="KW-1133">Transmembrane helix</keyword>
<reference evidence="15 16" key="1">
    <citation type="submission" date="2017-01" db="EMBL/GenBank/DDBJ databases">
        <title>Genome sequencing of Arcobacter sp. LPB0137.</title>
        <authorList>
            <person name="Lee G.-W."/>
            <person name="Yi H."/>
        </authorList>
    </citation>
    <scope>NUCLEOTIDE SEQUENCE [LARGE SCALE GENOMIC DNA]</scope>
    <source>
        <strain evidence="15 16">LPB0137</strain>
    </source>
</reference>
<dbReference type="GO" id="GO:0008963">
    <property type="term" value="F:phospho-N-acetylmuramoyl-pentapeptide-transferase activity"/>
    <property type="evidence" value="ECO:0007669"/>
    <property type="project" value="UniProtKB-UniRule"/>
</dbReference>
<evidence type="ECO:0000256" key="13">
    <source>
        <dbReference type="NCBIfam" id="TIGR00445"/>
    </source>
</evidence>
<evidence type="ECO:0000256" key="7">
    <source>
        <dbReference type="ARBA" id="ARBA00022984"/>
    </source>
</evidence>
<dbReference type="AlphaFoldDB" id="A0A1P8KPL9"/>
<evidence type="ECO:0000256" key="1">
    <source>
        <dbReference type="ARBA" id="ARBA00004141"/>
    </source>
</evidence>
<evidence type="ECO:0000313" key="16">
    <source>
        <dbReference type="Proteomes" id="UP000186074"/>
    </source>
</evidence>
<dbReference type="EMBL" id="CP019070">
    <property type="protein sequence ID" value="APW66463.1"/>
    <property type="molecule type" value="Genomic_DNA"/>
</dbReference>
<feature type="transmembrane region" description="Helical" evidence="12">
    <location>
        <begin position="228"/>
        <end position="249"/>
    </location>
</feature>
<evidence type="ECO:0000313" key="15">
    <source>
        <dbReference type="EMBL" id="APW66463.1"/>
    </source>
</evidence>
<dbReference type="HAMAP" id="MF_00038">
    <property type="entry name" value="MraY"/>
    <property type="match status" value="1"/>
</dbReference>
<keyword evidence="10 12" id="KW-0131">Cell cycle</keyword>
<dbReference type="PANTHER" id="PTHR22926:SF5">
    <property type="entry name" value="PHOSPHO-N-ACETYLMURAMOYL-PENTAPEPTIDE-TRANSFERASE HOMOLOG"/>
    <property type="match status" value="1"/>
</dbReference>
<evidence type="ECO:0000256" key="11">
    <source>
        <dbReference type="ARBA" id="ARBA00023316"/>
    </source>
</evidence>
<dbReference type="OrthoDB" id="9805475at2"/>
<feature type="binding site" evidence="14">
    <location>
        <position position="185"/>
    </location>
    <ligand>
        <name>Mg(2+)</name>
        <dbReference type="ChEBI" id="CHEBI:18420"/>
    </ligand>
</feature>
<dbReference type="CDD" id="cd06852">
    <property type="entry name" value="GT_MraY"/>
    <property type="match status" value="1"/>
</dbReference>
<evidence type="ECO:0000256" key="2">
    <source>
        <dbReference type="ARBA" id="ARBA00005583"/>
    </source>
</evidence>
<sequence>MFYWFYRHLDINIFQYISVRAGISFIIAFFLTMFLLPKFIKWAKSKNASQPIYEHAPEGHQEKAGTPTMGGMVFIFATIIATLLSAKLNNFYIIGGLVTIGLFSLIGIQDDYSKIAKNQNSAGLSARAKLLLQFVCAGIVGFIIYYYSHTTTLYTPFYKLPLFDMGIFAILFWMLIMVAASNAVNLTDGLDGLATVPSIMAFFTLSALVYVTGHAIFSSYLLVPNIKLAGELAIMGAAISGSLIAFLWFNSHPAEVFMGDSGSLPLGAFMGYMAIVAKSEILLAVIGFIFVLETVSVILQVGSYKLRQKRVFLMAPIHHHFEQKGWKENKIIVRFWIISFMTNLLALMSLKIR</sequence>
<comment type="catalytic activity">
    <reaction evidence="12">
        <text>UDP-N-acetyl-alpha-D-muramoyl-L-alanyl-gamma-D-glutamyl-meso-2,6-diaminopimeloyl-D-alanyl-D-alanine + di-trans,octa-cis-undecaprenyl phosphate = di-trans,octa-cis-undecaprenyl diphospho-N-acetyl-alpha-D-muramoyl-L-alanyl-D-glutamyl-meso-2,6-diaminopimeloyl-D-alanyl-D-alanine + UMP</text>
        <dbReference type="Rhea" id="RHEA:28386"/>
        <dbReference type="ChEBI" id="CHEBI:57865"/>
        <dbReference type="ChEBI" id="CHEBI:60392"/>
        <dbReference type="ChEBI" id="CHEBI:61386"/>
        <dbReference type="ChEBI" id="CHEBI:61387"/>
        <dbReference type="EC" id="2.7.8.13"/>
    </reaction>
</comment>
<dbReference type="EC" id="2.7.8.13" evidence="12 13"/>
<keyword evidence="6 12" id="KW-0133">Cell shape</keyword>
<feature type="transmembrane region" description="Helical" evidence="12">
    <location>
        <begin position="91"/>
        <end position="109"/>
    </location>
</feature>
<dbReference type="InterPro" id="IPR003524">
    <property type="entry name" value="PNAcMuramoyl-5peptid_Trfase"/>
</dbReference>
<keyword evidence="12" id="KW-1003">Cell membrane</keyword>
<dbReference type="Pfam" id="PF00953">
    <property type="entry name" value="Glycos_transf_4"/>
    <property type="match status" value="1"/>
</dbReference>
<dbReference type="GO" id="GO:0008360">
    <property type="term" value="P:regulation of cell shape"/>
    <property type="evidence" value="ECO:0007669"/>
    <property type="project" value="UniProtKB-KW"/>
</dbReference>
<dbReference type="GO" id="GO:0051992">
    <property type="term" value="F:UDP-N-acetylmuramoyl-L-alanyl-D-glutamyl-meso-2,6-diaminopimelyl-D-alanyl-D-alanine:undecaprenyl-phosphate transferase activity"/>
    <property type="evidence" value="ECO:0007669"/>
    <property type="project" value="RHEA"/>
</dbReference>
<feature type="transmembrane region" description="Helical" evidence="12">
    <location>
        <begin position="199"/>
        <end position="222"/>
    </location>
</feature>
<keyword evidence="7 12" id="KW-0573">Peptidoglycan synthesis</keyword>
<gene>
    <name evidence="12" type="primary">mraY</name>
    <name evidence="15" type="ORF">LPB137_11680</name>
</gene>
<comment type="cofactor">
    <cofactor evidence="12 14">
        <name>Mg(2+)</name>
        <dbReference type="ChEBI" id="CHEBI:18420"/>
    </cofactor>
</comment>
<evidence type="ECO:0000256" key="9">
    <source>
        <dbReference type="ARBA" id="ARBA00023136"/>
    </source>
</evidence>
<dbReference type="GO" id="GO:0051301">
    <property type="term" value="P:cell division"/>
    <property type="evidence" value="ECO:0007669"/>
    <property type="project" value="UniProtKB-KW"/>
</dbReference>
<evidence type="ECO:0000256" key="8">
    <source>
        <dbReference type="ARBA" id="ARBA00022989"/>
    </source>
</evidence>
<dbReference type="PANTHER" id="PTHR22926">
    <property type="entry name" value="PHOSPHO-N-ACETYLMURAMOYL-PENTAPEPTIDE-TRANSFERASE"/>
    <property type="match status" value="1"/>
</dbReference>
<dbReference type="RefSeq" id="WP_076088268.1">
    <property type="nucleotide sequence ID" value="NZ_CP019070.1"/>
</dbReference>
<accession>A0A1P8KPL9</accession>
<feature type="binding site" evidence="14">
    <location>
        <position position="260"/>
    </location>
    <ligand>
        <name>Mg(2+)</name>
        <dbReference type="ChEBI" id="CHEBI:18420"/>
    </ligand>
</feature>
<dbReference type="InterPro" id="IPR018480">
    <property type="entry name" value="PNAcMuramoyl-5peptid_Trfase_CS"/>
</dbReference>
<dbReference type="GO" id="GO:0005886">
    <property type="term" value="C:plasma membrane"/>
    <property type="evidence" value="ECO:0007669"/>
    <property type="project" value="UniProtKB-SubCell"/>
</dbReference>
<comment type="function">
    <text evidence="12">Catalyzes the initial step of the lipid cycle reactions in the biosynthesis of the cell wall peptidoglycan: transfers peptidoglycan precursor phospho-MurNAc-pentapeptide from UDP-MurNAc-pentapeptide onto the lipid carrier undecaprenyl phosphate, yielding undecaprenyl-pyrophosphoryl-MurNAc-pentapeptide, known as lipid I.</text>
</comment>
<keyword evidence="5 12" id="KW-0812">Transmembrane</keyword>
<evidence type="ECO:0000256" key="12">
    <source>
        <dbReference type="HAMAP-Rule" id="MF_00038"/>
    </source>
</evidence>
<keyword evidence="16" id="KW-1185">Reference proteome</keyword>
<evidence type="ECO:0000256" key="4">
    <source>
        <dbReference type="ARBA" id="ARBA00022679"/>
    </source>
</evidence>
<dbReference type="STRING" id="1850254.LPB137_11680"/>
<dbReference type="Proteomes" id="UP000186074">
    <property type="component" value="Chromosome"/>
</dbReference>
<evidence type="ECO:0000256" key="10">
    <source>
        <dbReference type="ARBA" id="ARBA00023306"/>
    </source>
</evidence>